<keyword evidence="3" id="KW-1185">Reference proteome</keyword>
<proteinExistence type="predicted"/>
<dbReference type="OrthoDB" id="9775547at2"/>
<gene>
    <name evidence="2" type="ORF">SAMN02745178_02749</name>
</gene>
<feature type="region of interest" description="Disordered" evidence="1">
    <location>
        <begin position="335"/>
        <end position="391"/>
    </location>
</feature>
<reference evidence="2 3" key="1">
    <citation type="submission" date="2017-02" db="EMBL/GenBank/DDBJ databases">
        <authorList>
            <person name="Peterson S.W."/>
        </authorList>
    </citation>
    <scope>NUCLEOTIDE SEQUENCE [LARGE SCALE GENOMIC DNA]</scope>
    <source>
        <strain evidence="2 3">ATCC 27749</strain>
    </source>
</reference>
<sequence length="391" mass="43045">MTFTKIPKAISAEELLSTPLPPVKWIIPGLLPAGLALFAGPSKAGKSWLTLWLCLQIAQGNPVWNREIEPRTVVYLSLEDTFNRLQNRIFQLIDGGDAPERLILQTECPSIGQGLEEQVEALVHTYHDVGLIVIDTLQKVRLSDGNGGMYANDYKEAGALKKLADKYGICILLIHHLRKQSAADPFDQISGSTGLMGVADTSWVMQRKRMSQTADILLTGRDMDDRTLHLREENCIWTLEDEETAEEREIKAVPDYLWKAAEYIESIGNWQGTASELLAAAGIENAKPNQFTYNMAKYFDKVFEPKGIHYKTHRKNKVRLLNFYGDDGDGGDDDIDITQLSGWGIPERPSPSSPSSLGALEGSKHGRSVATGQPAEKPTGTAPNPCEAAGA</sequence>
<evidence type="ECO:0000313" key="3">
    <source>
        <dbReference type="Proteomes" id="UP000190286"/>
    </source>
</evidence>
<accession>A0A1T4Y4V8</accession>
<organism evidence="2 3">
    <name type="scientific">Gemmiger formicilis</name>
    <dbReference type="NCBI Taxonomy" id="745368"/>
    <lineage>
        <taxon>Bacteria</taxon>
        <taxon>Bacillati</taxon>
        <taxon>Bacillota</taxon>
        <taxon>Clostridia</taxon>
        <taxon>Eubacteriales</taxon>
        <taxon>Gemmiger</taxon>
    </lineage>
</organism>
<dbReference type="InterPro" id="IPR027417">
    <property type="entry name" value="P-loop_NTPase"/>
</dbReference>
<dbReference type="Pfam" id="PF13481">
    <property type="entry name" value="AAA_25"/>
    <property type="match status" value="1"/>
</dbReference>
<dbReference type="AlphaFoldDB" id="A0A1T4Y4V8"/>
<evidence type="ECO:0000256" key="1">
    <source>
        <dbReference type="SAM" id="MobiDB-lite"/>
    </source>
</evidence>
<evidence type="ECO:0000313" key="2">
    <source>
        <dbReference type="EMBL" id="SKA96842.1"/>
    </source>
</evidence>
<dbReference type="Proteomes" id="UP000190286">
    <property type="component" value="Unassembled WGS sequence"/>
</dbReference>
<dbReference type="SUPFAM" id="SSF52540">
    <property type="entry name" value="P-loop containing nucleoside triphosphate hydrolases"/>
    <property type="match status" value="1"/>
</dbReference>
<dbReference type="GeneID" id="93339172"/>
<protein>
    <submittedName>
        <fullName evidence="2">AAA domain-containing protein</fullName>
    </submittedName>
</protein>
<dbReference type="RefSeq" id="WP_159447064.1">
    <property type="nucleotide sequence ID" value="NZ_FUYF01000036.1"/>
</dbReference>
<dbReference type="EMBL" id="FUYF01000036">
    <property type="protein sequence ID" value="SKA96842.1"/>
    <property type="molecule type" value="Genomic_DNA"/>
</dbReference>
<dbReference type="STRING" id="745368.SAMN02745178_02749"/>
<dbReference type="Gene3D" id="3.40.50.300">
    <property type="entry name" value="P-loop containing nucleotide triphosphate hydrolases"/>
    <property type="match status" value="1"/>
</dbReference>
<name>A0A1T4Y4V8_9FIRM</name>